<keyword evidence="8" id="KW-1185">Reference proteome</keyword>
<evidence type="ECO:0000313" key="8">
    <source>
        <dbReference type="Proteomes" id="UP000199149"/>
    </source>
</evidence>
<dbReference type="RefSeq" id="WP_092905355.1">
    <property type="nucleotide sequence ID" value="NZ_FOUZ01000001.1"/>
</dbReference>
<keyword evidence="5" id="KW-0804">Transcription</keyword>
<dbReference type="PRINTS" id="PR00598">
    <property type="entry name" value="HTHMARR"/>
</dbReference>
<evidence type="ECO:0000259" key="6">
    <source>
        <dbReference type="PROSITE" id="PS50995"/>
    </source>
</evidence>
<dbReference type="GO" id="GO:0006950">
    <property type="term" value="P:response to stress"/>
    <property type="evidence" value="ECO:0007669"/>
    <property type="project" value="TreeGrafter"/>
</dbReference>
<proteinExistence type="predicted"/>
<dbReference type="InterPro" id="IPR000835">
    <property type="entry name" value="HTH_MarR-typ"/>
</dbReference>
<keyword evidence="3" id="KW-0805">Transcription regulation</keyword>
<dbReference type="InterPro" id="IPR039422">
    <property type="entry name" value="MarR/SlyA-like"/>
</dbReference>
<dbReference type="Proteomes" id="UP000199149">
    <property type="component" value="Unassembled WGS sequence"/>
</dbReference>
<evidence type="ECO:0000256" key="5">
    <source>
        <dbReference type="ARBA" id="ARBA00023163"/>
    </source>
</evidence>
<dbReference type="GO" id="GO:0005737">
    <property type="term" value="C:cytoplasm"/>
    <property type="evidence" value="ECO:0007669"/>
    <property type="project" value="UniProtKB-SubCell"/>
</dbReference>
<dbReference type="SUPFAM" id="SSF46785">
    <property type="entry name" value="Winged helix' DNA-binding domain"/>
    <property type="match status" value="1"/>
</dbReference>
<feature type="domain" description="HTH marR-type" evidence="6">
    <location>
        <begin position="12"/>
        <end position="142"/>
    </location>
</feature>
<evidence type="ECO:0000256" key="4">
    <source>
        <dbReference type="ARBA" id="ARBA00023125"/>
    </source>
</evidence>
<dbReference type="Gene3D" id="1.10.10.10">
    <property type="entry name" value="Winged helix-like DNA-binding domain superfamily/Winged helix DNA-binding domain"/>
    <property type="match status" value="1"/>
</dbReference>
<sequence>MIEQDLNSLKLENQLCFPIYVLVRDIVNEYRPLLNELDLTYPQYLVLLVLWETDDMTVNQIGEKLFLDSGTLTPLLKRLEQKKIVTRVRSKKDERVVKIKLTKHGKDLQAKACEVPSKLAEKMNVSMEDLMDLRRIITKIKSK</sequence>
<evidence type="ECO:0000313" key="7">
    <source>
        <dbReference type="EMBL" id="SFM59212.1"/>
    </source>
</evidence>
<dbReference type="OrthoDB" id="9806864at2"/>
<comment type="subcellular location">
    <subcellularLocation>
        <location evidence="1">Cytoplasm</location>
    </subcellularLocation>
</comment>
<dbReference type="PANTHER" id="PTHR33164:SF5">
    <property type="entry name" value="ORGANIC HYDROPEROXIDE RESISTANCE TRANSCRIPTIONAL REGULATOR"/>
    <property type="match status" value="1"/>
</dbReference>
<dbReference type="EMBL" id="FOUZ01000001">
    <property type="protein sequence ID" value="SFM59212.1"/>
    <property type="molecule type" value="Genomic_DNA"/>
</dbReference>
<protein>
    <submittedName>
        <fullName evidence="7">DNA-binding transcriptional regulator, MarR family</fullName>
    </submittedName>
</protein>
<accession>A0A1I4S3Z3</accession>
<dbReference type="GO" id="GO:0003700">
    <property type="term" value="F:DNA-binding transcription factor activity"/>
    <property type="evidence" value="ECO:0007669"/>
    <property type="project" value="InterPro"/>
</dbReference>
<dbReference type="SMART" id="SM00347">
    <property type="entry name" value="HTH_MARR"/>
    <property type="match status" value="1"/>
</dbReference>
<reference evidence="8" key="1">
    <citation type="submission" date="2016-10" db="EMBL/GenBank/DDBJ databases">
        <authorList>
            <person name="Varghese N."/>
            <person name="Submissions S."/>
        </authorList>
    </citation>
    <scope>NUCLEOTIDE SEQUENCE [LARGE SCALE GENOMIC DNA]</scope>
    <source>
        <strain evidence="8">XJ109</strain>
    </source>
</reference>
<evidence type="ECO:0000256" key="2">
    <source>
        <dbReference type="ARBA" id="ARBA00022490"/>
    </source>
</evidence>
<evidence type="ECO:0000256" key="3">
    <source>
        <dbReference type="ARBA" id="ARBA00023015"/>
    </source>
</evidence>
<organism evidence="7 8">
    <name type="scientific">Algoriella xinjiangensis</name>
    <dbReference type="NCBI Taxonomy" id="684065"/>
    <lineage>
        <taxon>Bacteria</taxon>
        <taxon>Pseudomonadati</taxon>
        <taxon>Bacteroidota</taxon>
        <taxon>Flavobacteriia</taxon>
        <taxon>Flavobacteriales</taxon>
        <taxon>Weeksellaceae</taxon>
        <taxon>Algoriella</taxon>
    </lineage>
</organism>
<dbReference type="InterPro" id="IPR036390">
    <property type="entry name" value="WH_DNA-bd_sf"/>
</dbReference>
<dbReference type="InterPro" id="IPR055166">
    <property type="entry name" value="Transc_reg_Sar_Rot_HTH"/>
</dbReference>
<keyword evidence="2" id="KW-0963">Cytoplasm</keyword>
<dbReference type="Pfam" id="PF22381">
    <property type="entry name" value="Staph_reg_Sar_Rot"/>
    <property type="match status" value="1"/>
</dbReference>
<keyword evidence="4 7" id="KW-0238">DNA-binding</keyword>
<gene>
    <name evidence="7" type="ORF">SAMN05421738_10141</name>
</gene>
<dbReference type="PANTHER" id="PTHR33164">
    <property type="entry name" value="TRANSCRIPTIONAL REGULATOR, MARR FAMILY"/>
    <property type="match status" value="1"/>
</dbReference>
<dbReference type="STRING" id="684065.SAMN05421738_10141"/>
<dbReference type="AlphaFoldDB" id="A0A1I4S3Z3"/>
<dbReference type="PROSITE" id="PS50995">
    <property type="entry name" value="HTH_MARR_2"/>
    <property type="match status" value="1"/>
</dbReference>
<name>A0A1I4S3Z3_9FLAO</name>
<dbReference type="InterPro" id="IPR036388">
    <property type="entry name" value="WH-like_DNA-bd_sf"/>
</dbReference>
<evidence type="ECO:0000256" key="1">
    <source>
        <dbReference type="ARBA" id="ARBA00004496"/>
    </source>
</evidence>
<dbReference type="GO" id="GO:0003677">
    <property type="term" value="F:DNA binding"/>
    <property type="evidence" value="ECO:0007669"/>
    <property type="project" value="UniProtKB-KW"/>
</dbReference>
<dbReference type="FunFam" id="1.10.10.10:FF:000163">
    <property type="entry name" value="MarR family transcriptional regulator"/>
    <property type="match status" value="1"/>
</dbReference>